<dbReference type="InterPro" id="IPR011990">
    <property type="entry name" value="TPR-like_helical_dom_sf"/>
</dbReference>
<dbReference type="RefSeq" id="WP_344833306.1">
    <property type="nucleotide sequence ID" value="NZ_BAAAUV010000015.1"/>
</dbReference>
<proteinExistence type="predicted"/>
<evidence type="ECO:0000313" key="2">
    <source>
        <dbReference type="Proteomes" id="UP001501237"/>
    </source>
</evidence>
<dbReference type="Gene3D" id="1.10.260.40">
    <property type="entry name" value="lambda repressor-like DNA-binding domains"/>
    <property type="match status" value="1"/>
</dbReference>
<dbReference type="InterPro" id="IPR010982">
    <property type="entry name" value="Lambda_DNA-bd_dom_sf"/>
</dbReference>
<gene>
    <name evidence="1" type="ORF">GCM10010468_52950</name>
</gene>
<dbReference type="EMBL" id="BAAAUV010000015">
    <property type="protein sequence ID" value="GAA3225358.1"/>
    <property type="molecule type" value="Genomic_DNA"/>
</dbReference>
<comment type="caution">
    <text evidence="1">The sequence shown here is derived from an EMBL/GenBank/DDBJ whole genome shotgun (WGS) entry which is preliminary data.</text>
</comment>
<organism evidence="1 2">
    <name type="scientific">Actinocorallia longicatena</name>
    <dbReference type="NCBI Taxonomy" id="111803"/>
    <lineage>
        <taxon>Bacteria</taxon>
        <taxon>Bacillati</taxon>
        <taxon>Actinomycetota</taxon>
        <taxon>Actinomycetes</taxon>
        <taxon>Streptosporangiales</taxon>
        <taxon>Thermomonosporaceae</taxon>
        <taxon>Actinocorallia</taxon>
    </lineage>
</organism>
<dbReference type="Proteomes" id="UP001501237">
    <property type="component" value="Unassembled WGS sequence"/>
</dbReference>
<keyword evidence="2" id="KW-1185">Reference proteome</keyword>
<dbReference type="SUPFAM" id="SSF48452">
    <property type="entry name" value="TPR-like"/>
    <property type="match status" value="1"/>
</dbReference>
<sequence>MAGRESQQPRTVLEFLLRQQDHTYEELVREFSKVARQLDERGVSISARHLRRLASGERAGTTPATRRVLQTMFGLSVSDLLRPFDPAAAAPNPADTIENTQTQSDVERLMTAAERSREFAMSRHLPVSAEGVEELADEIMGLAQTYLVTPLPNLLGRLISAQESVFSQLELRQKPANARQLYFLATIVGGMLGYAAHDLGKPHVALSHTRTAFMWAEYADHNGLRAWIRGLQSLICFWTGQPREAVRYALAGTEFASTARTTSAPWLYACQARAHAALGDAAQAKAMIERATQAQDQVVTNDLDEFGGICSFLPARQTYYAARTLASLPGESANAERYALEAIEMYTDQNQAGWDFSCQADSFLSLALAQARSGEIEGAAASLRPVLDLPPEQRISELNTTMNLVHGALNQRTPHRQALEIQEEIELFTRVSLPGFPV</sequence>
<dbReference type="Gene3D" id="1.25.40.10">
    <property type="entry name" value="Tetratricopeptide repeat domain"/>
    <property type="match status" value="1"/>
</dbReference>
<evidence type="ECO:0008006" key="3">
    <source>
        <dbReference type="Google" id="ProtNLM"/>
    </source>
</evidence>
<protein>
    <recommendedName>
        <fullName evidence="3">XRE family transcriptional regulator</fullName>
    </recommendedName>
</protein>
<accession>A0ABP6QG90</accession>
<evidence type="ECO:0000313" key="1">
    <source>
        <dbReference type="EMBL" id="GAA3225358.1"/>
    </source>
</evidence>
<reference evidence="2" key="1">
    <citation type="journal article" date="2019" name="Int. J. Syst. Evol. Microbiol.">
        <title>The Global Catalogue of Microorganisms (GCM) 10K type strain sequencing project: providing services to taxonomists for standard genome sequencing and annotation.</title>
        <authorList>
            <consortium name="The Broad Institute Genomics Platform"/>
            <consortium name="The Broad Institute Genome Sequencing Center for Infectious Disease"/>
            <person name="Wu L."/>
            <person name="Ma J."/>
        </authorList>
    </citation>
    <scope>NUCLEOTIDE SEQUENCE [LARGE SCALE GENOMIC DNA]</scope>
    <source>
        <strain evidence="2">JCM 9377</strain>
    </source>
</reference>
<name>A0ABP6QG90_9ACTN</name>